<evidence type="ECO:0000256" key="1">
    <source>
        <dbReference type="ARBA" id="ARBA00023015"/>
    </source>
</evidence>
<dbReference type="RefSeq" id="WP_152504034.1">
    <property type="nucleotide sequence ID" value="NZ_CP120863.1"/>
</dbReference>
<reference evidence="6 7" key="1">
    <citation type="submission" date="2023-03" db="EMBL/GenBank/DDBJ databases">
        <title>Roseibium porphyridii sp. nov. and Roseibium rhodosorbium sp. nov. isolated from marine algae, Porphyridium cruentum and Rhodosorus marinus, respectively.</title>
        <authorList>
            <person name="Lee M.W."/>
            <person name="Choi B.J."/>
            <person name="Lee J.K."/>
            <person name="Choi D.G."/>
            <person name="Baek J.H."/>
            <person name="Bayburt H."/>
            <person name="Kim J.M."/>
            <person name="Han D.M."/>
            <person name="Kim K.H."/>
            <person name="Jeon C.O."/>
        </authorList>
    </citation>
    <scope>NUCLEOTIDE SEQUENCE [LARGE SCALE GENOMIC DNA]</scope>
    <source>
        <strain evidence="6 7">KMA01</strain>
    </source>
</reference>
<evidence type="ECO:0000256" key="2">
    <source>
        <dbReference type="ARBA" id="ARBA00023125"/>
    </source>
</evidence>
<dbReference type="InterPro" id="IPR009057">
    <property type="entry name" value="Homeodomain-like_sf"/>
</dbReference>
<evidence type="ECO:0000313" key="7">
    <source>
        <dbReference type="Proteomes" id="UP001209803"/>
    </source>
</evidence>
<proteinExistence type="predicted"/>
<keyword evidence="2 4" id="KW-0238">DNA-binding</keyword>
<keyword evidence="3" id="KW-0804">Transcription</keyword>
<protein>
    <submittedName>
        <fullName evidence="6">TetR/AcrR family transcriptional regulator</fullName>
    </submittedName>
</protein>
<dbReference type="PANTHER" id="PTHR47506:SF7">
    <property type="entry name" value="TRANSCRIPTIONAL REGULATORY PROTEIN"/>
    <property type="match status" value="1"/>
</dbReference>
<name>A0ABY8F2Z0_9HYPH</name>
<dbReference type="EMBL" id="CP120863">
    <property type="protein sequence ID" value="WFE89774.1"/>
    <property type="molecule type" value="Genomic_DNA"/>
</dbReference>
<keyword evidence="7" id="KW-1185">Reference proteome</keyword>
<dbReference type="Gene3D" id="1.10.10.60">
    <property type="entry name" value="Homeodomain-like"/>
    <property type="match status" value="1"/>
</dbReference>
<dbReference type="PANTHER" id="PTHR47506">
    <property type="entry name" value="TRANSCRIPTIONAL REGULATORY PROTEIN"/>
    <property type="match status" value="1"/>
</dbReference>
<dbReference type="PROSITE" id="PS01081">
    <property type="entry name" value="HTH_TETR_1"/>
    <property type="match status" value="1"/>
</dbReference>
<dbReference type="InterPro" id="IPR001647">
    <property type="entry name" value="HTH_TetR"/>
</dbReference>
<evidence type="ECO:0000313" key="6">
    <source>
        <dbReference type="EMBL" id="WFE89774.1"/>
    </source>
</evidence>
<dbReference type="SUPFAM" id="SSF46689">
    <property type="entry name" value="Homeodomain-like"/>
    <property type="match status" value="1"/>
</dbReference>
<feature type="DNA-binding region" description="H-T-H motif" evidence="4">
    <location>
        <begin position="32"/>
        <end position="51"/>
    </location>
</feature>
<dbReference type="PRINTS" id="PR00455">
    <property type="entry name" value="HTHTETR"/>
</dbReference>
<dbReference type="Gene3D" id="1.10.357.10">
    <property type="entry name" value="Tetracycline Repressor, domain 2"/>
    <property type="match status" value="1"/>
</dbReference>
<dbReference type="InterPro" id="IPR036271">
    <property type="entry name" value="Tet_transcr_reg_TetR-rel_C_sf"/>
</dbReference>
<organism evidence="6 7">
    <name type="scientific">Roseibium porphyridii</name>
    <dbReference type="NCBI Taxonomy" id="2866279"/>
    <lineage>
        <taxon>Bacteria</taxon>
        <taxon>Pseudomonadati</taxon>
        <taxon>Pseudomonadota</taxon>
        <taxon>Alphaproteobacteria</taxon>
        <taxon>Hyphomicrobiales</taxon>
        <taxon>Stappiaceae</taxon>
        <taxon>Roseibium</taxon>
    </lineage>
</organism>
<accession>A0ABY8F2Z0</accession>
<evidence type="ECO:0000259" key="5">
    <source>
        <dbReference type="PROSITE" id="PS50977"/>
    </source>
</evidence>
<gene>
    <name evidence="6" type="ORF">K1718_27085</name>
</gene>
<keyword evidence="1" id="KW-0805">Transcription regulation</keyword>
<dbReference type="InterPro" id="IPR023772">
    <property type="entry name" value="DNA-bd_HTH_TetR-type_CS"/>
</dbReference>
<dbReference type="Proteomes" id="UP001209803">
    <property type="component" value="Chromosome"/>
</dbReference>
<sequence>MPYAPEHKTKTRKRIVECARILFNRHGFSEVSIDTVMAEAGLTRGGFYNHFKNKDELYAEAVASFLNGRGKTWRDEAGVDPVNGGPQTVRDMIESYLSTRHLGDLEGQCPMIALPSDVARATPEVQSAYEALLRAMIWLFENNLPEEPTKRDKAIGLAALCVGGMVLSRTIDDDTLAEEIRSVSKSLALKQLETGERS</sequence>
<dbReference type="PROSITE" id="PS50977">
    <property type="entry name" value="HTH_TETR_2"/>
    <property type="match status" value="1"/>
</dbReference>
<dbReference type="SUPFAM" id="SSF48498">
    <property type="entry name" value="Tetracyclin repressor-like, C-terminal domain"/>
    <property type="match status" value="1"/>
</dbReference>
<evidence type="ECO:0000256" key="3">
    <source>
        <dbReference type="ARBA" id="ARBA00023163"/>
    </source>
</evidence>
<dbReference type="Pfam" id="PF00440">
    <property type="entry name" value="TetR_N"/>
    <property type="match status" value="1"/>
</dbReference>
<evidence type="ECO:0000256" key="4">
    <source>
        <dbReference type="PROSITE-ProRule" id="PRU00335"/>
    </source>
</evidence>
<feature type="domain" description="HTH tetR-type" evidence="5">
    <location>
        <begin position="9"/>
        <end position="69"/>
    </location>
</feature>